<keyword evidence="2" id="KW-0732">Signal</keyword>
<evidence type="ECO:0000313" key="3">
    <source>
        <dbReference type="EMBL" id="KTB32753.1"/>
    </source>
</evidence>
<feature type="signal peptide" evidence="2">
    <location>
        <begin position="1"/>
        <end position="22"/>
    </location>
</feature>
<accession>A0A0W0F918</accession>
<comment type="caution">
    <text evidence="3">The sequence shown here is derived from an EMBL/GenBank/DDBJ whole genome shotgun (WGS) entry which is preliminary data.</text>
</comment>
<organism evidence="3 4">
    <name type="scientific">Moniliophthora roreri</name>
    <name type="common">Frosty pod rot fungus</name>
    <name type="synonym">Monilia roreri</name>
    <dbReference type="NCBI Taxonomy" id="221103"/>
    <lineage>
        <taxon>Eukaryota</taxon>
        <taxon>Fungi</taxon>
        <taxon>Dikarya</taxon>
        <taxon>Basidiomycota</taxon>
        <taxon>Agaricomycotina</taxon>
        <taxon>Agaricomycetes</taxon>
        <taxon>Agaricomycetidae</taxon>
        <taxon>Agaricales</taxon>
        <taxon>Marasmiineae</taxon>
        <taxon>Marasmiaceae</taxon>
        <taxon>Moniliophthora</taxon>
    </lineage>
</organism>
<protein>
    <submittedName>
        <fullName evidence="3">Uncharacterized protein</fullName>
    </submittedName>
</protein>
<keyword evidence="1" id="KW-1133">Transmembrane helix</keyword>
<reference evidence="3 4" key="1">
    <citation type="submission" date="2015-12" db="EMBL/GenBank/DDBJ databases">
        <title>Draft genome sequence of Moniliophthora roreri, the causal agent of frosty pod rot of cacao.</title>
        <authorList>
            <person name="Aime M.C."/>
            <person name="Diaz-Valderrama J.R."/>
            <person name="Kijpornyongpan T."/>
            <person name="Phillips-Mora W."/>
        </authorList>
    </citation>
    <scope>NUCLEOTIDE SEQUENCE [LARGE SCALE GENOMIC DNA]</scope>
    <source>
        <strain evidence="3 4">MCA 2952</strain>
    </source>
</reference>
<evidence type="ECO:0000313" key="4">
    <source>
        <dbReference type="Proteomes" id="UP000054988"/>
    </source>
</evidence>
<sequence length="207" mass="20521">MNQIATSVFFFAVFLSPLLVRAAPAQTVTLWEFGSLTAASPFATETNILIPIGTAGDKSETTYRLEGAAVATDANGDVAGGAIIAQTIVASASGWKANDFTIDLDGVATAVADVDCALTAPNSGACVLRAKVAAGGSTVTTTTTLAGQASGEPIVVSEVGAGNQNSAATPSQTKNSAPMLSASYRGCTILNIGAAVLGIVAGGILIL</sequence>
<keyword evidence="1" id="KW-0812">Transmembrane</keyword>
<feature type="transmembrane region" description="Helical" evidence="1">
    <location>
        <begin position="188"/>
        <end position="206"/>
    </location>
</feature>
<dbReference type="Proteomes" id="UP000054988">
    <property type="component" value="Unassembled WGS sequence"/>
</dbReference>
<dbReference type="AlphaFoldDB" id="A0A0W0F918"/>
<evidence type="ECO:0000256" key="1">
    <source>
        <dbReference type="SAM" id="Phobius"/>
    </source>
</evidence>
<name>A0A0W0F918_MONRR</name>
<dbReference type="EMBL" id="LATX01002203">
    <property type="protein sequence ID" value="KTB32753.1"/>
    <property type="molecule type" value="Genomic_DNA"/>
</dbReference>
<feature type="chain" id="PRO_5006901599" evidence="2">
    <location>
        <begin position="23"/>
        <end position="207"/>
    </location>
</feature>
<evidence type="ECO:0000256" key="2">
    <source>
        <dbReference type="SAM" id="SignalP"/>
    </source>
</evidence>
<proteinExistence type="predicted"/>
<keyword evidence="1" id="KW-0472">Membrane</keyword>
<gene>
    <name evidence="3" type="ORF">WG66_14556</name>
</gene>